<reference evidence="4" key="1">
    <citation type="submission" date="2021-03" db="EMBL/GenBank/DDBJ databases">
        <authorList>
            <person name="Tagirdzhanova G."/>
        </authorList>
    </citation>
    <scope>NUCLEOTIDE SEQUENCE</scope>
</reference>
<keyword evidence="5" id="KW-1185">Reference proteome</keyword>
<dbReference type="InterPro" id="IPR048781">
    <property type="entry name" value="Sos7_CC"/>
</dbReference>
<feature type="region of interest" description="Disordered" evidence="2">
    <location>
        <begin position="23"/>
        <end position="46"/>
    </location>
</feature>
<dbReference type="GO" id="GO:0051315">
    <property type="term" value="P:attachment of mitotic spindle microtubules to kinetochore"/>
    <property type="evidence" value="ECO:0007669"/>
    <property type="project" value="TreeGrafter"/>
</dbReference>
<evidence type="ECO:0000256" key="1">
    <source>
        <dbReference type="SAM" id="Coils"/>
    </source>
</evidence>
<feature type="domain" description="Kinetochore protein Sos7 coiled-coil" evidence="3">
    <location>
        <begin position="58"/>
        <end position="132"/>
    </location>
</feature>
<protein>
    <recommendedName>
        <fullName evidence="3">Kinetochore protein Sos7 coiled-coil domain-containing protein</fullName>
    </recommendedName>
</protein>
<keyword evidence="1" id="KW-0175">Coiled coil</keyword>
<evidence type="ECO:0000259" key="3">
    <source>
        <dbReference type="Pfam" id="PF20882"/>
    </source>
</evidence>
<proteinExistence type="predicted"/>
<dbReference type="GO" id="GO:0034501">
    <property type="term" value="P:protein localization to kinetochore"/>
    <property type="evidence" value="ECO:0007669"/>
    <property type="project" value="InterPro"/>
</dbReference>
<evidence type="ECO:0000313" key="5">
    <source>
        <dbReference type="Proteomes" id="UP000664169"/>
    </source>
</evidence>
<evidence type="ECO:0000256" key="2">
    <source>
        <dbReference type="SAM" id="MobiDB-lite"/>
    </source>
</evidence>
<dbReference type="OrthoDB" id="18959at2759"/>
<dbReference type="InterPro" id="IPR037475">
    <property type="entry name" value="Sos7"/>
</dbReference>
<dbReference type="PANTHER" id="PTHR37329:SF1">
    <property type="entry name" value="KINETOCHORE PROTEIN SOS7"/>
    <property type="match status" value="1"/>
</dbReference>
<sequence>MASSIHDRDLTIIKLAEPVLTSTQNSTSTKRGSDASSTNASDNPTPASLAADLAHYKELFSKLRFSYLEQVTKEKFLRAIVGDPPLIVEHEDNLHLERELAVSKAALKAQKEEVAAMVAELEAIGRDLSSRYETVQLQDAQLTTLPEEIERLESTIARLQAKQAVRNPGGPAQNMGLPATLALLSEMDAEAEQLDAQISALQMAVPKTARELERMRSELRPLEIQKQQAIAAAQDAMRRKKQGEKGIGDDLEIKGRWYTGSHKVMTSILGAEA</sequence>
<name>A0A8H3I258_9LECA</name>
<organism evidence="4 5">
    <name type="scientific">Gomphillus americanus</name>
    <dbReference type="NCBI Taxonomy" id="1940652"/>
    <lineage>
        <taxon>Eukaryota</taxon>
        <taxon>Fungi</taxon>
        <taxon>Dikarya</taxon>
        <taxon>Ascomycota</taxon>
        <taxon>Pezizomycotina</taxon>
        <taxon>Lecanoromycetes</taxon>
        <taxon>OSLEUM clade</taxon>
        <taxon>Ostropomycetidae</taxon>
        <taxon>Ostropales</taxon>
        <taxon>Graphidaceae</taxon>
        <taxon>Gomphilloideae</taxon>
        <taxon>Gomphillus</taxon>
    </lineage>
</organism>
<dbReference type="EMBL" id="CAJPDQ010000007">
    <property type="protein sequence ID" value="CAF9912172.1"/>
    <property type="molecule type" value="Genomic_DNA"/>
</dbReference>
<dbReference type="Pfam" id="PF20882">
    <property type="entry name" value="Sos7"/>
    <property type="match status" value="1"/>
</dbReference>
<evidence type="ECO:0000313" key="4">
    <source>
        <dbReference type="EMBL" id="CAF9912172.1"/>
    </source>
</evidence>
<dbReference type="GO" id="GO:0000776">
    <property type="term" value="C:kinetochore"/>
    <property type="evidence" value="ECO:0007669"/>
    <property type="project" value="InterPro"/>
</dbReference>
<feature type="coiled-coil region" evidence="1">
    <location>
        <begin position="93"/>
        <end position="204"/>
    </location>
</feature>
<accession>A0A8H3I258</accession>
<gene>
    <name evidence="4" type="ORF">GOMPHAMPRED_007578</name>
</gene>
<dbReference type="AlphaFoldDB" id="A0A8H3I258"/>
<comment type="caution">
    <text evidence="4">The sequence shown here is derived from an EMBL/GenBank/DDBJ whole genome shotgun (WGS) entry which is preliminary data.</text>
</comment>
<dbReference type="Proteomes" id="UP000664169">
    <property type="component" value="Unassembled WGS sequence"/>
</dbReference>
<dbReference type="PANTHER" id="PTHR37329">
    <property type="entry name" value="KINETOCHORE PROTEIN SOS7"/>
    <property type="match status" value="1"/>
</dbReference>